<dbReference type="EMBL" id="BARS01037702">
    <property type="protein sequence ID" value="GAG14949.1"/>
    <property type="molecule type" value="Genomic_DNA"/>
</dbReference>
<dbReference type="InterPro" id="IPR023323">
    <property type="entry name" value="Tex-like_dom_sf"/>
</dbReference>
<gene>
    <name evidence="3" type="ORF">S01H1_57774</name>
</gene>
<protein>
    <recommendedName>
        <fullName evidence="4">S1 motif domain-containing protein</fullName>
    </recommendedName>
</protein>
<dbReference type="AlphaFoldDB" id="X0VA19"/>
<evidence type="ECO:0000259" key="1">
    <source>
        <dbReference type="Pfam" id="PF16921"/>
    </source>
</evidence>
<dbReference type="InterPro" id="IPR012337">
    <property type="entry name" value="RNaseH-like_sf"/>
</dbReference>
<dbReference type="InterPro" id="IPR050437">
    <property type="entry name" value="Ribos_protein_bS1-like"/>
</dbReference>
<dbReference type="PANTHER" id="PTHR10724">
    <property type="entry name" value="30S RIBOSOMAL PROTEIN S1"/>
    <property type="match status" value="1"/>
</dbReference>
<dbReference type="GO" id="GO:0003735">
    <property type="term" value="F:structural constituent of ribosome"/>
    <property type="evidence" value="ECO:0007669"/>
    <property type="project" value="TreeGrafter"/>
</dbReference>
<name>X0VA19_9ZZZZ</name>
<dbReference type="InterPro" id="IPR032639">
    <property type="entry name" value="Tex_YqgF"/>
</dbReference>
<proteinExistence type="predicted"/>
<dbReference type="SUPFAM" id="SSF47781">
    <property type="entry name" value="RuvA domain 2-like"/>
    <property type="match status" value="2"/>
</dbReference>
<dbReference type="PANTHER" id="PTHR10724:SF10">
    <property type="entry name" value="S1 RNA-BINDING DOMAIN-CONTAINING PROTEIN 1"/>
    <property type="match status" value="1"/>
</dbReference>
<evidence type="ECO:0000259" key="2">
    <source>
        <dbReference type="Pfam" id="PF17674"/>
    </source>
</evidence>
<dbReference type="FunFam" id="1.10.150.310:FF:000001">
    <property type="entry name" value="RNA-binding transcriptional accessory protein"/>
    <property type="match status" value="1"/>
</dbReference>
<accession>X0VA19</accession>
<feature type="non-terminal residue" evidence="3">
    <location>
        <position position="256"/>
    </location>
</feature>
<feature type="domain" description="Tex protein YqgF-like" evidence="1">
    <location>
        <begin position="1"/>
        <end position="38"/>
    </location>
</feature>
<comment type="caution">
    <text evidence="3">The sequence shown here is derived from an EMBL/GenBank/DDBJ whole genome shotgun (WGS) entry which is preliminary data.</text>
</comment>
<dbReference type="InterPro" id="IPR041692">
    <property type="entry name" value="HHH_9"/>
</dbReference>
<dbReference type="Gene3D" id="1.10.150.310">
    <property type="entry name" value="Tex RuvX-like domain-like"/>
    <property type="match status" value="1"/>
</dbReference>
<sequence length="256" mass="27947">VMVNESGASVYSASEAAREEFPDLDVVYRGAVSIGRRLMDPLAELVKIDPKSIGVGQYQHDVNPLALKRSLDDVVMSCVNAVGVDVNTASQQLLTYVSGLGPQLAKNIVTYRDEHGALSSREELKKVSRLGPKAFEQAAGFLRIRTGDNPLDASAVHPESYGIVETMARDLGFDVTDLLKNDMLRKKIDPNRYVTDSVGIPTLTDILAELDKPGRDPRKQFESFKFQEGIEKIEHVQPGMSLPGVVTNVTAFGAFV</sequence>
<feature type="domain" description="HHH" evidence="2">
    <location>
        <begin position="149"/>
        <end position="218"/>
    </location>
</feature>
<feature type="non-terminal residue" evidence="3">
    <location>
        <position position="1"/>
    </location>
</feature>
<organism evidence="3">
    <name type="scientific">marine sediment metagenome</name>
    <dbReference type="NCBI Taxonomy" id="412755"/>
    <lineage>
        <taxon>unclassified sequences</taxon>
        <taxon>metagenomes</taxon>
        <taxon>ecological metagenomes</taxon>
    </lineage>
</organism>
<dbReference type="Pfam" id="PF16921">
    <property type="entry name" value="Tex_YqgF"/>
    <property type="match status" value="1"/>
</dbReference>
<dbReference type="Pfam" id="PF12836">
    <property type="entry name" value="HHH_3"/>
    <property type="match status" value="1"/>
</dbReference>
<reference evidence="3" key="1">
    <citation type="journal article" date="2014" name="Front. Microbiol.">
        <title>High frequency of phylogenetically diverse reductive dehalogenase-homologous genes in deep subseafloor sedimentary metagenomes.</title>
        <authorList>
            <person name="Kawai M."/>
            <person name="Futagami T."/>
            <person name="Toyoda A."/>
            <person name="Takaki Y."/>
            <person name="Nishi S."/>
            <person name="Hori S."/>
            <person name="Arai W."/>
            <person name="Tsubouchi T."/>
            <person name="Morono Y."/>
            <person name="Uchiyama I."/>
            <person name="Ito T."/>
            <person name="Fujiyama A."/>
            <person name="Inagaki F."/>
            <person name="Takami H."/>
        </authorList>
    </citation>
    <scope>NUCLEOTIDE SEQUENCE</scope>
    <source>
        <strain evidence="3">Expedition CK06-06</strain>
    </source>
</reference>
<evidence type="ECO:0000313" key="3">
    <source>
        <dbReference type="EMBL" id="GAG14949.1"/>
    </source>
</evidence>
<dbReference type="Gene3D" id="1.10.3500.10">
    <property type="entry name" value="Tex N-terminal region-like"/>
    <property type="match status" value="1"/>
</dbReference>
<dbReference type="Pfam" id="PF17674">
    <property type="entry name" value="HHH_9"/>
    <property type="match status" value="1"/>
</dbReference>
<dbReference type="SUPFAM" id="SSF53098">
    <property type="entry name" value="Ribonuclease H-like"/>
    <property type="match status" value="1"/>
</dbReference>
<evidence type="ECO:0008006" key="4">
    <source>
        <dbReference type="Google" id="ProtNLM"/>
    </source>
</evidence>
<dbReference type="GO" id="GO:0006412">
    <property type="term" value="P:translation"/>
    <property type="evidence" value="ECO:0007669"/>
    <property type="project" value="TreeGrafter"/>
</dbReference>
<dbReference type="InterPro" id="IPR010994">
    <property type="entry name" value="RuvA_2-like"/>
</dbReference>
<dbReference type="GO" id="GO:0003729">
    <property type="term" value="F:mRNA binding"/>
    <property type="evidence" value="ECO:0007669"/>
    <property type="project" value="TreeGrafter"/>
</dbReference>